<dbReference type="AlphaFoldDB" id="A0A6J7ANH6"/>
<evidence type="ECO:0000313" key="5">
    <source>
        <dbReference type="EMBL" id="CAB5017893.1"/>
    </source>
</evidence>
<proteinExistence type="predicted"/>
<feature type="region of interest" description="Disordered" evidence="1">
    <location>
        <begin position="57"/>
        <end position="78"/>
    </location>
</feature>
<dbReference type="EMBL" id="CAEZYR010000103">
    <property type="protein sequence ID" value="CAB4760157.1"/>
    <property type="molecule type" value="Genomic_DNA"/>
</dbReference>
<organism evidence="3">
    <name type="scientific">freshwater metagenome</name>
    <dbReference type="NCBI Taxonomy" id="449393"/>
    <lineage>
        <taxon>unclassified sequences</taxon>
        <taxon>metagenomes</taxon>
        <taxon>ecological metagenomes</taxon>
    </lineage>
</organism>
<protein>
    <submittedName>
        <fullName evidence="3">Unannotated protein</fullName>
    </submittedName>
</protein>
<feature type="compositionally biased region" description="Low complexity" evidence="1">
    <location>
        <begin position="65"/>
        <end position="78"/>
    </location>
</feature>
<evidence type="ECO:0000313" key="3">
    <source>
        <dbReference type="EMBL" id="CAB4834492.1"/>
    </source>
</evidence>
<reference evidence="3" key="1">
    <citation type="submission" date="2020-05" db="EMBL/GenBank/DDBJ databases">
        <authorList>
            <person name="Chiriac C."/>
            <person name="Salcher M."/>
            <person name="Ghai R."/>
            <person name="Kavagutti S V."/>
        </authorList>
    </citation>
    <scope>NUCLEOTIDE SEQUENCE</scope>
</reference>
<sequence length="134" mass="14502">MDDRPTFNILGAAHATSASRRTIARMLVDGRIAGASKVEGEWQIPLASLLAAGLKLHAPSPPDAPSSSTTTPPGTTSSAELELLRAENVRLSHRAELAEMETELLRTSLDDLRSVIAKLPPALEAARPKRWFRR</sequence>
<name>A0A6J7ANH6_9ZZZZ</name>
<dbReference type="EMBL" id="CAFABA010000097">
    <property type="protein sequence ID" value="CAB4834492.1"/>
    <property type="molecule type" value="Genomic_DNA"/>
</dbReference>
<dbReference type="EMBL" id="CAFBMH010000178">
    <property type="protein sequence ID" value="CAB4936026.1"/>
    <property type="molecule type" value="Genomic_DNA"/>
</dbReference>
<gene>
    <name evidence="2" type="ORF">UFOPK2754_02347</name>
    <name evidence="3" type="ORF">UFOPK3139_02103</name>
    <name evidence="4" type="ORF">UFOPK3543_02956</name>
    <name evidence="5" type="ORF">UFOPK3967_02588</name>
</gene>
<evidence type="ECO:0000313" key="2">
    <source>
        <dbReference type="EMBL" id="CAB4760157.1"/>
    </source>
</evidence>
<evidence type="ECO:0000313" key="4">
    <source>
        <dbReference type="EMBL" id="CAB4936026.1"/>
    </source>
</evidence>
<accession>A0A6J7ANH6</accession>
<dbReference type="EMBL" id="CAFBOS010000208">
    <property type="protein sequence ID" value="CAB5017893.1"/>
    <property type="molecule type" value="Genomic_DNA"/>
</dbReference>
<evidence type="ECO:0000256" key="1">
    <source>
        <dbReference type="SAM" id="MobiDB-lite"/>
    </source>
</evidence>